<feature type="domain" description="PepSY" evidence="1">
    <location>
        <begin position="29"/>
        <end position="99"/>
    </location>
</feature>
<proteinExistence type="predicted"/>
<name>A0ABV6G9W4_9BACI</name>
<evidence type="ECO:0000259" key="1">
    <source>
        <dbReference type="Pfam" id="PF03413"/>
    </source>
</evidence>
<dbReference type="InterPro" id="IPR025711">
    <property type="entry name" value="PepSY"/>
</dbReference>
<comment type="caution">
    <text evidence="2">The sequence shown here is derived from an EMBL/GenBank/DDBJ whole genome shotgun (WGS) entry which is preliminary data.</text>
</comment>
<dbReference type="Proteomes" id="UP001589854">
    <property type="component" value="Unassembled WGS sequence"/>
</dbReference>
<sequence length="102" mass="11476">MRWNQFFLGIGIGAALTYLASSQLKPATISSDKALHIVKKAFKQRGKIDGSWIYTVPEEYKKNDLTYQIYKTGITRTADGEVEQYETIVDATTGTILEVNRV</sequence>
<dbReference type="RefSeq" id="WP_378930179.1">
    <property type="nucleotide sequence ID" value="NZ_JBHLVO010000001.1"/>
</dbReference>
<reference evidence="2 3" key="1">
    <citation type="submission" date="2024-09" db="EMBL/GenBank/DDBJ databases">
        <authorList>
            <person name="Sun Q."/>
            <person name="Mori K."/>
        </authorList>
    </citation>
    <scope>NUCLEOTIDE SEQUENCE [LARGE SCALE GENOMIC DNA]</scope>
    <source>
        <strain evidence="2 3">CCM 7228</strain>
    </source>
</reference>
<keyword evidence="3" id="KW-1185">Reference proteome</keyword>
<dbReference type="EMBL" id="JBHLVO010000001">
    <property type="protein sequence ID" value="MFC0270344.1"/>
    <property type="molecule type" value="Genomic_DNA"/>
</dbReference>
<evidence type="ECO:0000313" key="2">
    <source>
        <dbReference type="EMBL" id="MFC0270344.1"/>
    </source>
</evidence>
<dbReference type="Pfam" id="PF03413">
    <property type="entry name" value="PepSY"/>
    <property type="match status" value="1"/>
</dbReference>
<gene>
    <name evidence="2" type="ORF">ACFFIX_02570</name>
</gene>
<organism evidence="2 3">
    <name type="scientific">Metabacillus herbersteinensis</name>
    <dbReference type="NCBI Taxonomy" id="283816"/>
    <lineage>
        <taxon>Bacteria</taxon>
        <taxon>Bacillati</taxon>
        <taxon>Bacillota</taxon>
        <taxon>Bacilli</taxon>
        <taxon>Bacillales</taxon>
        <taxon>Bacillaceae</taxon>
        <taxon>Metabacillus</taxon>
    </lineage>
</organism>
<protein>
    <submittedName>
        <fullName evidence="2">PepSY domain-containing protein</fullName>
    </submittedName>
</protein>
<evidence type="ECO:0000313" key="3">
    <source>
        <dbReference type="Proteomes" id="UP001589854"/>
    </source>
</evidence>
<accession>A0ABV6G9W4</accession>